<dbReference type="GO" id="GO:0006123">
    <property type="term" value="P:mitochondrial electron transport, cytochrome c to oxygen"/>
    <property type="evidence" value="ECO:0007669"/>
    <property type="project" value="InterPro"/>
</dbReference>
<organism evidence="2 3">
    <name type="scientific">Astatotilapia calliptera</name>
    <name type="common">Eastern happy</name>
    <name type="synonym">Chromis callipterus</name>
    <dbReference type="NCBI Taxonomy" id="8154"/>
    <lineage>
        <taxon>Eukaryota</taxon>
        <taxon>Metazoa</taxon>
        <taxon>Chordata</taxon>
        <taxon>Craniata</taxon>
        <taxon>Vertebrata</taxon>
        <taxon>Euteleostomi</taxon>
        <taxon>Actinopterygii</taxon>
        <taxon>Neopterygii</taxon>
        <taxon>Teleostei</taxon>
        <taxon>Neoteleostei</taxon>
        <taxon>Acanthomorphata</taxon>
        <taxon>Ovalentaria</taxon>
        <taxon>Cichlomorphae</taxon>
        <taxon>Cichliformes</taxon>
        <taxon>Cichlidae</taxon>
        <taxon>African cichlids</taxon>
        <taxon>Pseudocrenilabrinae</taxon>
        <taxon>Haplochromini</taxon>
        <taxon>Astatotilapia</taxon>
    </lineage>
</organism>
<dbReference type="Gene3D" id="2.60.11.10">
    <property type="entry name" value="Cytochrome c oxidase, subunit Vb"/>
    <property type="match status" value="1"/>
</dbReference>
<feature type="region of interest" description="Disordered" evidence="1">
    <location>
        <begin position="55"/>
        <end position="74"/>
    </location>
</feature>
<evidence type="ECO:0000256" key="1">
    <source>
        <dbReference type="SAM" id="MobiDB-lite"/>
    </source>
</evidence>
<dbReference type="AlphaFoldDB" id="A0AAX7T1F6"/>
<evidence type="ECO:0000313" key="2">
    <source>
        <dbReference type="Ensembl" id="ENSACLP00000050603.1"/>
    </source>
</evidence>
<dbReference type="GO" id="GO:0045277">
    <property type="term" value="C:respiratory chain complex IV"/>
    <property type="evidence" value="ECO:0007669"/>
    <property type="project" value="InterPro"/>
</dbReference>
<reference evidence="3" key="2">
    <citation type="submission" date="2023-03" db="EMBL/GenBank/DDBJ databases">
        <authorList>
            <consortium name="Wellcome Sanger Institute Data Sharing"/>
        </authorList>
    </citation>
    <scope>NUCLEOTIDE SEQUENCE [LARGE SCALE GENOMIC DNA]</scope>
</reference>
<protein>
    <submittedName>
        <fullName evidence="2">Uncharacterized protein</fullName>
    </submittedName>
</protein>
<feature type="compositionally biased region" description="Polar residues" evidence="1">
    <location>
        <begin position="62"/>
        <end position="72"/>
    </location>
</feature>
<reference evidence="2" key="3">
    <citation type="submission" date="2025-08" db="UniProtKB">
        <authorList>
            <consortium name="Ensembl"/>
        </authorList>
    </citation>
    <scope>IDENTIFICATION</scope>
</reference>
<evidence type="ECO:0000313" key="3">
    <source>
        <dbReference type="Proteomes" id="UP000265100"/>
    </source>
</evidence>
<keyword evidence="3" id="KW-1185">Reference proteome</keyword>
<proteinExistence type="predicted"/>
<sequence>MAARLLLRSAVRAAAACRSARTPALSRGMAAGGIPTDEEQATGLEKVIMKAMKQGEVRRTTRPWSGSGSTRVRPSAVHLAAPTTNWFPTNSPIDSPPPPPAEQAALSASRCLLLDIPADLISHCLHVTCTRDQTRSGNKEFLQTFPFSQFTHTIVLHTLHSSHLPGAAINVTSCLCASLSLLPVFHS</sequence>
<reference evidence="2" key="4">
    <citation type="submission" date="2025-09" db="UniProtKB">
        <authorList>
            <consortium name="Ensembl"/>
        </authorList>
    </citation>
    <scope>IDENTIFICATION</scope>
</reference>
<dbReference type="InterPro" id="IPR036972">
    <property type="entry name" value="Cyt_c_oxidase_su5b_sf"/>
</dbReference>
<reference evidence="2 3" key="1">
    <citation type="submission" date="2018-05" db="EMBL/GenBank/DDBJ databases">
        <authorList>
            <person name="Datahose"/>
        </authorList>
    </citation>
    <scope>NUCLEOTIDE SEQUENCE</scope>
</reference>
<name>A0AAX7T1F6_ASTCA</name>
<dbReference type="Ensembl" id="ENSACLT00000068600.1">
    <property type="protein sequence ID" value="ENSACLP00000050603.1"/>
    <property type="gene ID" value="ENSACLG00000039481.1"/>
</dbReference>
<accession>A0AAX7T1F6</accession>
<dbReference type="Proteomes" id="UP000265100">
    <property type="component" value="Chromosome 7"/>
</dbReference>
<dbReference type="GeneTree" id="ENSGT00940000179878"/>
<dbReference type="GO" id="GO:0005740">
    <property type="term" value="C:mitochondrial envelope"/>
    <property type="evidence" value="ECO:0007669"/>
    <property type="project" value="InterPro"/>
</dbReference>